<feature type="region of interest" description="Disordered" evidence="5">
    <location>
        <begin position="186"/>
        <end position="235"/>
    </location>
</feature>
<evidence type="ECO:0000256" key="1">
    <source>
        <dbReference type="ARBA" id="ARBA00004123"/>
    </source>
</evidence>
<sequence>MSSPSMSEEDLFPLKAIKEEPVSDNDSAVDSEEEDATTTSDSEDVELNNVKENKKTTNSEEEIVGGGGGGQVKQGSKRNKKEGKSMLPNTGGASNDSGVDGVATSSAASTLDYTAMNAQDYLPAYSNSTLNYQTYQYPSATNNLLNYNYNQYAAANQLGSNYINPTTNFMQGGGISPLGSFTTNPSTGSTSVTTSSASVVNRSSGRNSSSTASTINAAAGSPVDRSYSSSGSGGQELTVQEFDNVQEKIRRQGTYGQSKPPYSYISLITMAIQKSATRQLTLSEIYNWIMGLFPYYQNNQQRWQNSIRHSLSFNDCFVKVARSPDKPGKGSFWTLHEHCGNMFENGCYLRRQKRFKVKEREPSRKKRNAHSQQQQHVPKIEIKEEDTNVSSTSSLGAYPMIAQTASKLEAKEDLKDATSVAATAASVLLDSAASGGTGSHSQATSVISSVGTLGAAQSQMNLNGQYTSPYIYSDFSTSLLQPQNFLSNTIYNPSGIYANNDYNGYQNTLYSSTNPNSAANL</sequence>
<dbReference type="InterPro" id="IPR001766">
    <property type="entry name" value="Fork_head_dom"/>
</dbReference>
<dbReference type="InterPro" id="IPR018122">
    <property type="entry name" value="TF_fork_head_CS_1"/>
</dbReference>
<feature type="domain" description="Fork-head" evidence="6">
    <location>
        <begin position="259"/>
        <end position="353"/>
    </location>
</feature>
<comment type="caution">
    <text evidence="7">The sequence shown here is derived from an EMBL/GenBank/DDBJ whole genome shotgun (WGS) entry which is preliminary data.</text>
</comment>
<comment type="subcellular location">
    <subcellularLocation>
        <location evidence="1 4">Nucleus</location>
    </subcellularLocation>
</comment>
<gene>
    <name evidence="7" type="ORF">GCK72_021909</name>
</gene>
<evidence type="ECO:0000259" key="6">
    <source>
        <dbReference type="PROSITE" id="PS50039"/>
    </source>
</evidence>
<feature type="compositionally biased region" description="Polar residues" evidence="5">
    <location>
        <begin position="87"/>
        <end position="100"/>
    </location>
</feature>
<dbReference type="Proteomes" id="UP000483820">
    <property type="component" value="Chromosome V"/>
</dbReference>
<dbReference type="SUPFAM" id="SSF46785">
    <property type="entry name" value="Winged helix' DNA-binding domain"/>
    <property type="match status" value="1"/>
</dbReference>
<evidence type="ECO:0000313" key="7">
    <source>
        <dbReference type="EMBL" id="KAF1755340.1"/>
    </source>
</evidence>
<feature type="compositionally biased region" description="Basic and acidic residues" evidence="5">
    <location>
        <begin position="49"/>
        <end position="58"/>
    </location>
</feature>
<dbReference type="CTD" id="9816242"/>
<feature type="region of interest" description="Disordered" evidence="5">
    <location>
        <begin position="1"/>
        <end position="100"/>
    </location>
</feature>
<dbReference type="GO" id="GO:0030154">
    <property type="term" value="P:cell differentiation"/>
    <property type="evidence" value="ECO:0007669"/>
    <property type="project" value="TreeGrafter"/>
</dbReference>
<evidence type="ECO:0000313" key="8">
    <source>
        <dbReference type="Proteomes" id="UP000483820"/>
    </source>
</evidence>
<dbReference type="CDD" id="cd20015">
    <property type="entry name" value="FH_FOXA"/>
    <property type="match status" value="1"/>
</dbReference>
<evidence type="ECO:0000256" key="5">
    <source>
        <dbReference type="SAM" id="MobiDB-lite"/>
    </source>
</evidence>
<dbReference type="Gene3D" id="1.10.10.10">
    <property type="entry name" value="Winged helix-like DNA-binding domain superfamily/Winged helix DNA-binding domain"/>
    <property type="match status" value="1"/>
</dbReference>
<dbReference type="GO" id="GO:0000981">
    <property type="term" value="F:DNA-binding transcription factor activity, RNA polymerase II-specific"/>
    <property type="evidence" value="ECO:0007669"/>
    <property type="project" value="TreeGrafter"/>
</dbReference>
<organism evidence="7 8">
    <name type="scientific">Caenorhabditis remanei</name>
    <name type="common">Caenorhabditis vulgaris</name>
    <dbReference type="NCBI Taxonomy" id="31234"/>
    <lineage>
        <taxon>Eukaryota</taxon>
        <taxon>Metazoa</taxon>
        <taxon>Ecdysozoa</taxon>
        <taxon>Nematoda</taxon>
        <taxon>Chromadorea</taxon>
        <taxon>Rhabditida</taxon>
        <taxon>Rhabditina</taxon>
        <taxon>Rhabditomorpha</taxon>
        <taxon>Rhabditoidea</taxon>
        <taxon>Rhabditidae</taxon>
        <taxon>Peloderinae</taxon>
        <taxon>Caenorhabditis</taxon>
    </lineage>
</organism>
<dbReference type="InterPro" id="IPR036388">
    <property type="entry name" value="WH-like_DNA-bd_sf"/>
</dbReference>
<dbReference type="AlphaFoldDB" id="A0A6A5GJA9"/>
<dbReference type="GO" id="GO:0009653">
    <property type="term" value="P:anatomical structure morphogenesis"/>
    <property type="evidence" value="ECO:0007669"/>
    <property type="project" value="TreeGrafter"/>
</dbReference>
<keyword evidence="2 4" id="KW-0238">DNA-binding</keyword>
<proteinExistence type="predicted"/>
<dbReference type="EMBL" id="WUAV01000005">
    <property type="protein sequence ID" value="KAF1755340.1"/>
    <property type="molecule type" value="Genomic_DNA"/>
</dbReference>
<dbReference type="GeneID" id="9816242"/>
<feature type="compositionally biased region" description="Basic residues" evidence="5">
    <location>
        <begin position="356"/>
        <end position="369"/>
    </location>
</feature>
<dbReference type="PROSITE" id="PS50039">
    <property type="entry name" value="FORK_HEAD_3"/>
    <property type="match status" value="1"/>
</dbReference>
<dbReference type="KEGG" id="crq:GCK72_021909"/>
<accession>A0A6A5GJA9</accession>
<dbReference type="GO" id="GO:0005634">
    <property type="term" value="C:nucleus"/>
    <property type="evidence" value="ECO:0007669"/>
    <property type="project" value="UniProtKB-SubCell"/>
</dbReference>
<dbReference type="Pfam" id="PF00250">
    <property type="entry name" value="Forkhead"/>
    <property type="match status" value="1"/>
</dbReference>
<feature type="compositionally biased region" description="Acidic residues" evidence="5">
    <location>
        <begin position="27"/>
        <end position="46"/>
    </location>
</feature>
<dbReference type="FunFam" id="1.10.10.10:FF:000042">
    <property type="entry name" value="hepatocyte nuclear factor 3-beta"/>
    <property type="match status" value="1"/>
</dbReference>
<dbReference type="SMART" id="SM00339">
    <property type="entry name" value="FH"/>
    <property type="match status" value="1"/>
</dbReference>
<dbReference type="PROSITE" id="PS00657">
    <property type="entry name" value="FORK_HEAD_1"/>
    <property type="match status" value="1"/>
</dbReference>
<evidence type="ECO:0000256" key="2">
    <source>
        <dbReference type="ARBA" id="ARBA00023125"/>
    </source>
</evidence>
<dbReference type="PRINTS" id="PR00053">
    <property type="entry name" value="FORKHEAD"/>
</dbReference>
<feature type="DNA-binding region" description="Fork-head" evidence="4">
    <location>
        <begin position="259"/>
        <end position="353"/>
    </location>
</feature>
<keyword evidence="3 4" id="KW-0539">Nucleus</keyword>
<feature type="compositionally biased region" description="Low complexity" evidence="5">
    <location>
        <begin position="186"/>
        <end position="219"/>
    </location>
</feature>
<reference evidence="7 8" key="1">
    <citation type="submission" date="2019-12" db="EMBL/GenBank/DDBJ databases">
        <title>Chromosome-level assembly of the Caenorhabditis remanei genome.</title>
        <authorList>
            <person name="Teterina A.A."/>
            <person name="Willis J.H."/>
            <person name="Phillips P.C."/>
        </authorList>
    </citation>
    <scope>NUCLEOTIDE SEQUENCE [LARGE SCALE GENOMIC DNA]</scope>
    <source>
        <strain evidence="7 8">PX506</strain>
        <tissue evidence="7">Whole organism</tissue>
    </source>
</reference>
<dbReference type="InterPro" id="IPR030456">
    <property type="entry name" value="TF_fork_head_CS_2"/>
</dbReference>
<evidence type="ECO:0000256" key="4">
    <source>
        <dbReference type="PROSITE-ProRule" id="PRU00089"/>
    </source>
</evidence>
<dbReference type="RefSeq" id="XP_053583478.1">
    <property type="nucleotide sequence ID" value="XM_053734565.1"/>
</dbReference>
<dbReference type="PANTHER" id="PTHR11829">
    <property type="entry name" value="FORKHEAD BOX PROTEIN"/>
    <property type="match status" value="1"/>
</dbReference>
<dbReference type="PROSITE" id="PS00658">
    <property type="entry name" value="FORK_HEAD_2"/>
    <property type="match status" value="1"/>
</dbReference>
<feature type="compositionally biased region" description="Polar residues" evidence="5">
    <location>
        <begin position="226"/>
        <end position="235"/>
    </location>
</feature>
<name>A0A6A5GJA9_CAERE</name>
<evidence type="ECO:0000256" key="3">
    <source>
        <dbReference type="ARBA" id="ARBA00023242"/>
    </source>
</evidence>
<protein>
    <recommendedName>
        <fullName evidence="6">Fork-head domain-containing protein</fullName>
    </recommendedName>
</protein>
<dbReference type="InterPro" id="IPR036390">
    <property type="entry name" value="WH_DNA-bd_sf"/>
</dbReference>
<dbReference type="InterPro" id="IPR050211">
    <property type="entry name" value="FOX_domain-containing"/>
</dbReference>
<feature type="region of interest" description="Disordered" evidence="5">
    <location>
        <begin position="356"/>
        <end position="393"/>
    </location>
</feature>
<dbReference type="GO" id="GO:0000978">
    <property type="term" value="F:RNA polymerase II cis-regulatory region sequence-specific DNA binding"/>
    <property type="evidence" value="ECO:0007669"/>
    <property type="project" value="TreeGrafter"/>
</dbReference>
<dbReference type="PANTHER" id="PTHR11829:SF380">
    <property type="entry name" value="PROTEIN FORK HEAD"/>
    <property type="match status" value="1"/>
</dbReference>